<keyword evidence="8" id="KW-0342">GTP-binding</keyword>
<dbReference type="InterPro" id="IPR051029">
    <property type="entry name" value="mRNA_Capping_Enz/RNA_Phosphat"/>
</dbReference>
<evidence type="ECO:0000256" key="4">
    <source>
        <dbReference type="ARBA" id="ARBA00022679"/>
    </source>
</evidence>
<evidence type="ECO:0000256" key="10">
    <source>
        <dbReference type="ARBA" id="ARBA00044624"/>
    </source>
</evidence>
<dbReference type="SUPFAM" id="SSF50249">
    <property type="entry name" value="Nucleic acid-binding proteins"/>
    <property type="match status" value="1"/>
</dbReference>
<dbReference type="InterPro" id="IPR001339">
    <property type="entry name" value="mRNA_cap_enzyme_adenylation"/>
</dbReference>
<feature type="non-terminal residue" evidence="13">
    <location>
        <position position="329"/>
    </location>
</feature>
<dbReference type="GO" id="GO:0005525">
    <property type="term" value="F:GTP binding"/>
    <property type="evidence" value="ECO:0007669"/>
    <property type="project" value="UniProtKB-KW"/>
</dbReference>
<dbReference type="EMBL" id="KZ989214">
    <property type="protein sequence ID" value="RKP27398.1"/>
    <property type="molecule type" value="Genomic_DNA"/>
</dbReference>
<evidence type="ECO:0000256" key="7">
    <source>
        <dbReference type="ARBA" id="ARBA00023042"/>
    </source>
</evidence>
<evidence type="ECO:0000256" key="9">
    <source>
        <dbReference type="ARBA" id="ARBA00023242"/>
    </source>
</evidence>
<comment type="catalytic activity">
    <reaction evidence="10">
        <text>a 5'-end diphospho-ribonucleoside in mRNA + GTP + H(+) = a 5'-end (5'-triphosphoguanosine)-ribonucleoside in mRNA + diphosphate</text>
        <dbReference type="Rhea" id="RHEA:67012"/>
        <dbReference type="Rhea" id="RHEA-COMP:17165"/>
        <dbReference type="Rhea" id="RHEA-COMP:17166"/>
        <dbReference type="ChEBI" id="CHEBI:15378"/>
        <dbReference type="ChEBI" id="CHEBI:33019"/>
        <dbReference type="ChEBI" id="CHEBI:37565"/>
        <dbReference type="ChEBI" id="CHEBI:167616"/>
        <dbReference type="ChEBI" id="CHEBI:167617"/>
        <dbReference type="EC" id="2.7.7.50"/>
    </reaction>
    <physiologicalReaction direction="left-to-right" evidence="10">
        <dbReference type="Rhea" id="RHEA:67013"/>
    </physiologicalReaction>
</comment>
<keyword evidence="6" id="KW-0547">Nucleotide-binding</keyword>
<keyword evidence="5" id="KW-0548">Nucleotidyltransferase</keyword>
<dbReference type="GO" id="GO:0005524">
    <property type="term" value="F:ATP binding"/>
    <property type="evidence" value="ECO:0007669"/>
    <property type="project" value="InterPro"/>
</dbReference>
<protein>
    <recommendedName>
        <fullName evidence="2">mRNA guanylyltransferase</fullName>
        <ecNumber evidence="2">2.7.7.50</ecNumber>
    </recommendedName>
</protein>
<dbReference type="PANTHER" id="PTHR10367">
    <property type="entry name" value="MRNA-CAPPING ENZYME"/>
    <property type="match status" value="1"/>
</dbReference>
<sequence>GSQPVSFVLESLEELKRENYFVCEKTDGQRCLMLLLSNGPNKGYTYLIDRKNAYRYVNSIQFPAPNDASYATMQHDTLLDGELVLDVEQNGRVTLRFMTFDLLVIGGRNVMEKPFTSRLGYLRDHVLKPYHAMLRVRPQLAATAPFEVMAKRMQLSYGLDKVLHEEIPRLPHKSDGLIFTSSVAGYMPGTCSKMQWKPPHENSIDLQVHLVPSTAHTAASAQAQPPTVELWVWQSGTTHTFYATLGLTDEEWHKYRGQLTEGRIVEVVYDPQHVPPHQWKILRFRDDKTTANHISVTKKIMQSIEDGVEESKLIETLPAIRAAWKQRES</sequence>
<evidence type="ECO:0000256" key="3">
    <source>
        <dbReference type="ARBA" id="ARBA00022664"/>
    </source>
</evidence>
<keyword evidence="9" id="KW-0539">Nucleus</keyword>
<gene>
    <name evidence="13" type="ORF">SYNPS1DRAFT_6764</name>
</gene>
<evidence type="ECO:0000256" key="2">
    <source>
        <dbReference type="ARBA" id="ARBA00012475"/>
    </source>
</evidence>
<keyword evidence="3" id="KW-0507">mRNA processing</keyword>
<evidence type="ECO:0000256" key="8">
    <source>
        <dbReference type="ARBA" id="ARBA00023134"/>
    </source>
</evidence>
<evidence type="ECO:0000259" key="11">
    <source>
        <dbReference type="Pfam" id="PF01331"/>
    </source>
</evidence>
<evidence type="ECO:0000256" key="1">
    <source>
        <dbReference type="ARBA" id="ARBA00004123"/>
    </source>
</evidence>
<dbReference type="GO" id="GO:0004484">
    <property type="term" value="F:mRNA guanylyltransferase activity"/>
    <property type="evidence" value="ECO:0007669"/>
    <property type="project" value="UniProtKB-EC"/>
</dbReference>
<reference evidence="14" key="1">
    <citation type="journal article" date="2018" name="Nat. Microbiol.">
        <title>Leveraging single-cell genomics to expand the fungal tree of life.</title>
        <authorList>
            <person name="Ahrendt S.R."/>
            <person name="Quandt C.A."/>
            <person name="Ciobanu D."/>
            <person name="Clum A."/>
            <person name="Salamov A."/>
            <person name="Andreopoulos B."/>
            <person name="Cheng J.F."/>
            <person name="Woyke T."/>
            <person name="Pelin A."/>
            <person name="Henrissat B."/>
            <person name="Reynolds N.K."/>
            <person name="Benny G.L."/>
            <person name="Smith M.E."/>
            <person name="James T.Y."/>
            <person name="Grigoriev I.V."/>
        </authorList>
    </citation>
    <scope>NUCLEOTIDE SEQUENCE [LARGE SCALE GENOMIC DNA]</scope>
    <source>
        <strain evidence="14">Benny S71-1</strain>
    </source>
</reference>
<dbReference type="Gene3D" id="2.40.50.140">
    <property type="entry name" value="Nucleic acid-binding proteins"/>
    <property type="match status" value="1"/>
</dbReference>
<dbReference type="SUPFAM" id="SSF56091">
    <property type="entry name" value="DNA ligase/mRNA capping enzyme, catalytic domain"/>
    <property type="match status" value="1"/>
</dbReference>
<dbReference type="Proteomes" id="UP000278143">
    <property type="component" value="Unassembled WGS sequence"/>
</dbReference>
<evidence type="ECO:0000259" key="12">
    <source>
        <dbReference type="Pfam" id="PF03919"/>
    </source>
</evidence>
<dbReference type="CDD" id="cd07895">
    <property type="entry name" value="Adenylation_mRNA_capping"/>
    <property type="match status" value="1"/>
</dbReference>
<keyword evidence="7" id="KW-0506">mRNA capping</keyword>
<name>A0A4P9Z4Q2_9FUNG</name>
<dbReference type="EC" id="2.7.7.50" evidence="2"/>
<evidence type="ECO:0000256" key="6">
    <source>
        <dbReference type="ARBA" id="ARBA00022741"/>
    </source>
</evidence>
<evidence type="ECO:0000313" key="14">
    <source>
        <dbReference type="Proteomes" id="UP000278143"/>
    </source>
</evidence>
<dbReference type="Pfam" id="PF01331">
    <property type="entry name" value="mRNA_cap_enzyme"/>
    <property type="match status" value="1"/>
</dbReference>
<feature type="non-terminal residue" evidence="13">
    <location>
        <position position="1"/>
    </location>
</feature>
<dbReference type="Gene3D" id="3.30.470.30">
    <property type="entry name" value="DNA ligase/mRNA capping enzyme"/>
    <property type="match status" value="1"/>
</dbReference>
<dbReference type="AlphaFoldDB" id="A0A4P9Z4Q2"/>
<evidence type="ECO:0000313" key="13">
    <source>
        <dbReference type="EMBL" id="RKP27398.1"/>
    </source>
</evidence>
<dbReference type="InterPro" id="IPR013846">
    <property type="entry name" value="mRNA_cap_enzyme_C"/>
</dbReference>
<dbReference type="InterPro" id="IPR012340">
    <property type="entry name" value="NA-bd_OB-fold"/>
</dbReference>
<accession>A0A4P9Z4Q2</accession>
<feature type="domain" description="mRNA capping enzyme C-terminal" evidence="12">
    <location>
        <begin position="201"/>
        <end position="314"/>
    </location>
</feature>
<dbReference type="PANTHER" id="PTHR10367:SF17">
    <property type="entry name" value="MRNA-CAPPING ENZYME"/>
    <property type="match status" value="1"/>
</dbReference>
<evidence type="ECO:0000256" key="5">
    <source>
        <dbReference type="ARBA" id="ARBA00022695"/>
    </source>
</evidence>
<keyword evidence="4" id="KW-0808">Transferase</keyword>
<keyword evidence="14" id="KW-1185">Reference proteome</keyword>
<dbReference type="Pfam" id="PF03919">
    <property type="entry name" value="mRNA_cap_C"/>
    <property type="match status" value="1"/>
</dbReference>
<comment type="subcellular location">
    <subcellularLocation>
        <location evidence="1">Nucleus</location>
    </subcellularLocation>
</comment>
<dbReference type="GO" id="GO:0006370">
    <property type="term" value="P:7-methylguanosine mRNA capping"/>
    <property type="evidence" value="ECO:0007669"/>
    <property type="project" value="UniProtKB-KW"/>
</dbReference>
<feature type="domain" description="mRNA capping enzyme adenylation" evidence="11">
    <location>
        <begin position="3"/>
        <end position="197"/>
    </location>
</feature>
<proteinExistence type="predicted"/>
<dbReference type="GO" id="GO:0005634">
    <property type="term" value="C:nucleus"/>
    <property type="evidence" value="ECO:0007669"/>
    <property type="project" value="UniProtKB-SubCell"/>
</dbReference>
<dbReference type="OrthoDB" id="200924at2759"/>
<organism evidence="13 14">
    <name type="scientific">Syncephalis pseudoplumigaleata</name>
    <dbReference type="NCBI Taxonomy" id="1712513"/>
    <lineage>
        <taxon>Eukaryota</taxon>
        <taxon>Fungi</taxon>
        <taxon>Fungi incertae sedis</taxon>
        <taxon>Zoopagomycota</taxon>
        <taxon>Zoopagomycotina</taxon>
        <taxon>Zoopagomycetes</taxon>
        <taxon>Zoopagales</taxon>
        <taxon>Piptocephalidaceae</taxon>
        <taxon>Syncephalis</taxon>
    </lineage>
</organism>